<dbReference type="Proteomes" id="UP000030748">
    <property type="component" value="Unassembled WGS sequence"/>
</dbReference>
<feature type="region of interest" description="Disordered" evidence="2">
    <location>
        <begin position="67"/>
        <end position="90"/>
    </location>
</feature>
<evidence type="ECO:0008006" key="5">
    <source>
        <dbReference type="Google" id="ProtNLM"/>
    </source>
</evidence>
<feature type="coiled-coil region" evidence="1">
    <location>
        <begin position="132"/>
        <end position="166"/>
    </location>
</feature>
<dbReference type="AlphaFoldDB" id="A0A022RTM9"/>
<organism evidence="3 4">
    <name type="scientific">Erythranthe guttata</name>
    <name type="common">Yellow monkey flower</name>
    <name type="synonym">Mimulus guttatus</name>
    <dbReference type="NCBI Taxonomy" id="4155"/>
    <lineage>
        <taxon>Eukaryota</taxon>
        <taxon>Viridiplantae</taxon>
        <taxon>Streptophyta</taxon>
        <taxon>Embryophyta</taxon>
        <taxon>Tracheophyta</taxon>
        <taxon>Spermatophyta</taxon>
        <taxon>Magnoliopsida</taxon>
        <taxon>eudicotyledons</taxon>
        <taxon>Gunneridae</taxon>
        <taxon>Pentapetalae</taxon>
        <taxon>asterids</taxon>
        <taxon>lamiids</taxon>
        <taxon>Lamiales</taxon>
        <taxon>Phrymaceae</taxon>
        <taxon>Erythranthe</taxon>
    </lineage>
</organism>
<evidence type="ECO:0000313" key="3">
    <source>
        <dbReference type="EMBL" id="EYU43361.1"/>
    </source>
</evidence>
<dbReference type="eggNOG" id="ENOG502RS12">
    <property type="taxonomic scope" value="Eukaryota"/>
</dbReference>
<name>A0A022RTM9_ERYGU</name>
<dbReference type="KEGG" id="egt:105951443"/>
<keyword evidence="4" id="KW-1185">Reference proteome</keyword>
<reference evidence="3 4" key="1">
    <citation type="journal article" date="2013" name="Proc. Natl. Acad. Sci. U.S.A.">
        <title>Fine-scale variation in meiotic recombination in Mimulus inferred from population shotgun sequencing.</title>
        <authorList>
            <person name="Hellsten U."/>
            <person name="Wright K.M."/>
            <person name="Jenkins J."/>
            <person name="Shu S."/>
            <person name="Yuan Y."/>
            <person name="Wessler S.R."/>
            <person name="Schmutz J."/>
            <person name="Willis J.H."/>
            <person name="Rokhsar D.S."/>
        </authorList>
    </citation>
    <scope>NUCLEOTIDE SEQUENCE [LARGE SCALE GENOMIC DNA]</scope>
    <source>
        <strain evidence="4">cv. DUN x IM62</strain>
    </source>
</reference>
<accession>A0A022RTM9</accession>
<evidence type="ECO:0000313" key="4">
    <source>
        <dbReference type="Proteomes" id="UP000030748"/>
    </source>
</evidence>
<dbReference type="STRING" id="4155.A0A022RTM9"/>
<dbReference type="SUPFAM" id="SSF52833">
    <property type="entry name" value="Thioredoxin-like"/>
    <property type="match status" value="1"/>
</dbReference>
<sequence>MDGAAVFLRQPIGLSSSGYSAAAAPPPSSKTSSAFVAMRRGEILSSGFCDQGHLQYYYNSCNNVGPTSSSSSSSRMSVKQEKEKSAKKMKKKQLKLLKGLSRDLSNFSQIGFGLDSDGLIDQVKGKTLSEAAELLMVELQKIKANKKELKRKAKEEKARLKASQIKNNFVDCEMSSSSSSSESSSSDGECGEVVNMKTLKSAQSKQDSPQQVIEEPTPTPITQTVAPLVAPLDAIVAEAIGVSVEERESSSVVSVEEGESSSVLAASSKKIEVCLGGKCKKSGGAALLEKFQSTVGIEGAVTGCKCMGKCREGPVVKVCGAGVADNNSAVKVAAAANSLCMGVGLEDVDMIVANLLGQSANHLGLVGAS</sequence>
<dbReference type="PhylomeDB" id="A0A022RTM9"/>
<dbReference type="CDD" id="cd02980">
    <property type="entry name" value="TRX_Fd_family"/>
    <property type="match status" value="1"/>
</dbReference>
<dbReference type="Gene3D" id="3.40.30.10">
    <property type="entry name" value="Glutaredoxin"/>
    <property type="match status" value="1"/>
</dbReference>
<gene>
    <name evidence="3" type="ORF">MIMGU_mgv1a008579mg</name>
</gene>
<evidence type="ECO:0000256" key="2">
    <source>
        <dbReference type="SAM" id="MobiDB-lite"/>
    </source>
</evidence>
<feature type="region of interest" description="Disordered" evidence="2">
    <location>
        <begin position="200"/>
        <end position="219"/>
    </location>
</feature>
<dbReference type="EMBL" id="KI630264">
    <property type="protein sequence ID" value="EYU43361.1"/>
    <property type="molecule type" value="Genomic_DNA"/>
</dbReference>
<protein>
    <recommendedName>
        <fullName evidence="5">Diacylglycerol O-acyltransferase 3, cytosolic</fullName>
    </recommendedName>
</protein>
<dbReference type="OrthoDB" id="913780at2759"/>
<dbReference type="OMA" id="AVACKCM"/>
<feature type="compositionally biased region" description="Polar residues" evidence="2">
    <location>
        <begin position="200"/>
        <end position="210"/>
    </location>
</feature>
<proteinExistence type="predicted"/>
<keyword evidence="1" id="KW-0175">Coiled coil</keyword>
<evidence type="ECO:0000256" key="1">
    <source>
        <dbReference type="SAM" id="Coils"/>
    </source>
</evidence>
<dbReference type="InterPro" id="IPR036249">
    <property type="entry name" value="Thioredoxin-like_sf"/>
</dbReference>